<dbReference type="InterPro" id="IPR007253">
    <property type="entry name" value="Cell_wall-bd_2"/>
</dbReference>
<accession>A0A7C9HI40</accession>
<feature type="non-terminal residue" evidence="1">
    <location>
        <position position="1"/>
    </location>
</feature>
<organism evidence="1 2">
    <name type="scientific">Agromyces luteolus</name>
    <dbReference type="NCBI Taxonomy" id="88373"/>
    <lineage>
        <taxon>Bacteria</taxon>
        <taxon>Bacillati</taxon>
        <taxon>Actinomycetota</taxon>
        <taxon>Actinomycetes</taxon>
        <taxon>Micrococcales</taxon>
        <taxon>Microbacteriaceae</taxon>
        <taxon>Agromyces</taxon>
    </lineage>
</organism>
<comment type="caution">
    <text evidence="1">The sequence shown here is derived from an EMBL/GenBank/DDBJ whole genome shotgun (WGS) entry which is preliminary data.</text>
</comment>
<keyword evidence="2" id="KW-1185">Reference proteome</keyword>
<dbReference type="RefSeq" id="WP_166548718.1">
    <property type="nucleotide sequence ID" value="NZ_WODA01000022.1"/>
</dbReference>
<reference evidence="1 2" key="1">
    <citation type="submission" date="2019-11" db="EMBL/GenBank/DDBJ databases">
        <title>Agromyces kandeliae sp. nov., isolated from mangrove soil.</title>
        <authorList>
            <person name="Wang R."/>
        </authorList>
    </citation>
    <scope>NUCLEOTIDE SEQUENCE [LARGE SCALE GENOMIC DNA]</scope>
    <source>
        <strain evidence="1 2">JCM 11431</strain>
    </source>
</reference>
<dbReference type="AlphaFoldDB" id="A0A7C9HI40"/>
<dbReference type="Pfam" id="PF04122">
    <property type="entry name" value="CW_binding_2"/>
    <property type="match status" value="1"/>
</dbReference>
<proteinExistence type="predicted"/>
<gene>
    <name evidence="1" type="ORF">GLX25_10630</name>
</gene>
<sequence length="63" mass="6339">FPDALSGAPVAGATGGPVLLTSSTAVPRVVIDELLRLKPGKVILLGGSTALSARVNDTIEELN</sequence>
<dbReference type="EMBL" id="WODA01000022">
    <property type="protein sequence ID" value="MUN07568.1"/>
    <property type="molecule type" value="Genomic_DNA"/>
</dbReference>
<evidence type="ECO:0000313" key="2">
    <source>
        <dbReference type="Proteomes" id="UP000480122"/>
    </source>
</evidence>
<dbReference type="Proteomes" id="UP000480122">
    <property type="component" value="Unassembled WGS sequence"/>
</dbReference>
<protein>
    <submittedName>
        <fullName evidence="1">Transglycosylase</fullName>
    </submittedName>
</protein>
<evidence type="ECO:0000313" key="1">
    <source>
        <dbReference type="EMBL" id="MUN07568.1"/>
    </source>
</evidence>
<name>A0A7C9HI40_9MICO</name>